<evidence type="ECO:0000256" key="6">
    <source>
        <dbReference type="ARBA" id="ARBA00022968"/>
    </source>
</evidence>
<dbReference type="FunFam" id="3.90.550.50:FF:000001">
    <property type="entry name" value="Hexosyltransferase"/>
    <property type="match status" value="1"/>
</dbReference>
<keyword evidence="6 11" id="KW-0735">Signal-anchor</keyword>
<comment type="subcellular location">
    <subcellularLocation>
        <location evidence="1 11">Golgi apparatus membrane</location>
        <topology evidence="1 11">Single-pass type II membrane protein</topology>
    </subcellularLocation>
</comment>
<dbReference type="EMBL" id="MU825873">
    <property type="protein sequence ID" value="KAJ7387515.1"/>
    <property type="molecule type" value="Genomic_DNA"/>
</dbReference>
<accession>A0A9W9ZU42</accession>
<dbReference type="InterPro" id="IPR002659">
    <property type="entry name" value="Glyco_trans_31"/>
</dbReference>
<keyword evidence="8 11" id="KW-0333">Golgi apparatus</keyword>
<dbReference type="Pfam" id="PF01762">
    <property type="entry name" value="Galactosyl_T"/>
    <property type="match status" value="1"/>
</dbReference>
<dbReference type="PROSITE" id="PS51257">
    <property type="entry name" value="PROKAR_LIPOPROTEIN"/>
    <property type="match status" value="1"/>
</dbReference>
<organism evidence="12 13">
    <name type="scientific">Desmophyllum pertusum</name>
    <dbReference type="NCBI Taxonomy" id="174260"/>
    <lineage>
        <taxon>Eukaryota</taxon>
        <taxon>Metazoa</taxon>
        <taxon>Cnidaria</taxon>
        <taxon>Anthozoa</taxon>
        <taxon>Hexacorallia</taxon>
        <taxon>Scleractinia</taxon>
        <taxon>Caryophylliina</taxon>
        <taxon>Caryophylliidae</taxon>
        <taxon>Desmophyllum</taxon>
    </lineage>
</organism>
<comment type="similarity">
    <text evidence="2 11">Belongs to the glycosyltransferase 31 family.</text>
</comment>
<evidence type="ECO:0000256" key="8">
    <source>
        <dbReference type="ARBA" id="ARBA00023034"/>
    </source>
</evidence>
<evidence type="ECO:0000256" key="2">
    <source>
        <dbReference type="ARBA" id="ARBA00008661"/>
    </source>
</evidence>
<dbReference type="PANTHER" id="PTHR11214:SF3">
    <property type="entry name" value="BETA-1,3-GALACTOSYLTRANSFERASE 6"/>
    <property type="match status" value="1"/>
</dbReference>
<gene>
    <name evidence="12" type="ORF">OS493_000846</name>
</gene>
<evidence type="ECO:0000256" key="5">
    <source>
        <dbReference type="ARBA" id="ARBA00022692"/>
    </source>
</evidence>
<comment type="caution">
    <text evidence="12">The sequence shown here is derived from an EMBL/GenBank/DDBJ whole genome shotgun (WGS) entry which is preliminary data.</text>
</comment>
<dbReference type="PANTHER" id="PTHR11214">
    <property type="entry name" value="BETA-1,3-N-ACETYLGLUCOSAMINYLTRANSFERASE"/>
    <property type="match status" value="1"/>
</dbReference>
<sequence length="315" mass="36432">MTRVRKILRYFIVAITTVACLQLGLFLYTHFVSWKCMSSASSTTNSSPFCKELGSKQETVPPHWKPLKQKSTLITNRTCIQYYSLLILVSSAPANLQRRNIIRKTWAFESAFKPRWTTVFLVAQSRIQAESNSLAKEDEVYGDLVRADYYDHYWNQTLKIQMGFEWATRHCKFSFLLKVDDDVFVNPERVLSFLNEPSTPKEKLYAGEHRINPRALRDGKWKVTIEEYSETHYPDFCPGLGFVLSHDVVVSFVKAFDFVPYFRLDDVYVGMLANKTGIKIMHNAGFESYPPIMLRCSPHEGTLVRHGTEGYCLIY</sequence>
<protein>
    <recommendedName>
        <fullName evidence="11">Hexosyltransferase</fullName>
        <ecNumber evidence="11">2.4.1.-</ecNumber>
    </recommendedName>
</protein>
<evidence type="ECO:0000256" key="10">
    <source>
        <dbReference type="ARBA" id="ARBA00023180"/>
    </source>
</evidence>
<proteinExistence type="inferred from homology"/>
<dbReference type="Proteomes" id="UP001163046">
    <property type="component" value="Unassembled WGS sequence"/>
</dbReference>
<dbReference type="Gene3D" id="3.90.550.50">
    <property type="match status" value="1"/>
</dbReference>
<keyword evidence="3 11" id="KW-0328">Glycosyltransferase</keyword>
<evidence type="ECO:0000256" key="4">
    <source>
        <dbReference type="ARBA" id="ARBA00022679"/>
    </source>
</evidence>
<keyword evidence="5 11" id="KW-0812">Transmembrane</keyword>
<evidence type="ECO:0000313" key="12">
    <source>
        <dbReference type="EMBL" id="KAJ7387515.1"/>
    </source>
</evidence>
<name>A0A9W9ZU42_9CNID</name>
<evidence type="ECO:0000256" key="3">
    <source>
        <dbReference type="ARBA" id="ARBA00022676"/>
    </source>
</evidence>
<keyword evidence="10" id="KW-0325">Glycoprotein</keyword>
<dbReference type="GO" id="GO:0006493">
    <property type="term" value="P:protein O-linked glycosylation"/>
    <property type="evidence" value="ECO:0007669"/>
    <property type="project" value="TreeGrafter"/>
</dbReference>
<feature type="transmembrane region" description="Helical" evidence="11">
    <location>
        <begin position="7"/>
        <end position="28"/>
    </location>
</feature>
<keyword evidence="9 11" id="KW-0472">Membrane</keyword>
<keyword evidence="4" id="KW-0808">Transferase</keyword>
<dbReference type="SUPFAM" id="SSF53448">
    <property type="entry name" value="Nucleotide-diphospho-sugar transferases"/>
    <property type="match status" value="1"/>
</dbReference>
<dbReference type="GO" id="GO:0016758">
    <property type="term" value="F:hexosyltransferase activity"/>
    <property type="evidence" value="ECO:0007669"/>
    <property type="project" value="InterPro"/>
</dbReference>
<evidence type="ECO:0000313" key="13">
    <source>
        <dbReference type="Proteomes" id="UP001163046"/>
    </source>
</evidence>
<dbReference type="GO" id="GO:0000139">
    <property type="term" value="C:Golgi membrane"/>
    <property type="evidence" value="ECO:0007669"/>
    <property type="project" value="UniProtKB-SubCell"/>
</dbReference>
<keyword evidence="13" id="KW-1185">Reference proteome</keyword>
<dbReference type="EC" id="2.4.1.-" evidence="11"/>
<evidence type="ECO:0000256" key="11">
    <source>
        <dbReference type="RuleBase" id="RU363063"/>
    </source>
</evidence>
<dbReference type="AlphaFoldDB" id="A0A9W9ZU42"/>
<keyword evidence="7 11" id="KW-1133">Transmembrane helix</keyword>
<evidence type="ECO:0000256" key="1">
    <source>
        <dbReference type="ARBA" id="ARBA00004323"/>
    </source>
</evidence>
<reference evidence="12" key="1">
    <citation type="submission" date="2023-01" db="EMBL/GenBank/DDBJ databases">
        <title>Genome assembly of the deep-sea coral Lophelia pertusa.</title>
        <authorList>
            <person name="Herrera S."/>
            <person name="Cordes E."/>
        </authorList>
    </citation>
    <scope>NUCLEOTIDE SEQUENCE</scope>
    <source>
        <strain evidence="12">USNM1676648</strain>
        <tissue evidence="12">Polyp</tissue>
    </source>
</reference>
<dbReference type="InterPro" id="IPR029044">
    <property type="entry name" value="Nucleotide-diphossugar_trans"/>
</dbReference>
<evidence type="ECO:0000256" key="9">
    <source>
        <dbReference type="ARBA" id="ARBA00023136"/>
    </source>
</evidence>
<dbReference type="OrthoDB" id="10071348at2759"/>
<evidence type="ECO:0000256" key="7">
    <source>
        <dbReference type="ARBA" id="ARBA00022989"/>
    </source>
</evidence>